<keyword evidence="2" id="KW-1185">Reference proteome</keyword>
<evidence type="ECO:0000313" key="1">
    <source>
        <dbReference type="EMBL" id="KAH0966831.1"/>
    </source>
</evidence>
<organism evidence="1 2">
    <name type="scientific">Hirsutella rhossiliensis</name>
    <dbReference type="NCBI Taxonomy" id="111463"/>
    <lineage>
        <taxon>Eukaryota</taxon>
        <taxon>Fungi</taxon>
        <taxon>Dikarya</taxon>
        <taxon>Ascomycota</taxon>
        <taxon>Pezizomycotina</taxon>
        <taxon>Sordariomycetes</taxon>
        <taxon>Hypocreomycetidae</taxon>
        <taxon>Hypocreales</taxon>
        <taxon>Ophiocordycipitaceae</taxon>
        <taxon>Hirsutella</taxon>
    </lineage>
</organism>
<accession>A0A9P8SN55</accession>
<evidence type="ECO:0000313" key="2">
    <source>
        <dbReference type="Proteomes" id="UP000824596"/>
    </source>
</evidence>
<comment type="caution">
    <text evidence="1">The sequence shown here is derived from an EMBL/GenBank/DDBJ whole genome shotgun (WGS) entry which is preliminary data.</text>
</comment>
<gene>
    <name evidence="1" type="ORF">HRG_02240</name>
</gene>
<dbReference type="Proteomes" id="UP000824596">
    <property type="component" value="Unassembled WGS sequence"/>
</dbReference>
<dbReference type="OrthoDB" id="4903230at2759"/>
<protein>
    <submittedName>
        <fullName evidence="1">Uncharacterized protein</fullName>
    </submittedName>
</protein>
<dbReference type="EMBL" id="JAIZPD010000002">
    <property type="protein sequence ID" value="KAH0966831.1"/>
    <property type="molecule type" value="Genomic_DNA"/>
</dbReference>
<sequence length="217" mass="24220">MPNFASTATPGPAEHADPNVLEVTLPQFVKPQVPISPPILVSFCETRSDGNIPHMYQARLVISSINGVPQDPRFPPPTDTVLEGIAATPFALRTANKLWFLFGDLKFKPEWEGYRFKFGIQLWACWYDKTIKSWEGEVYQGEIETGEIACSLTEEWMADSDSQAWDLAQVESIRAVARAQPAATLGELTRKFSKITLHPDLLTGSWTSPDRPSRRTG</sequence>
<reference evidence="1" key="1">
    <citation type="submission" date="2021-09" db="EMBL/GenBank/DDBJ databases">
        <title>A high-quality genome of the endoparasitic fungus Hirsutella rhossiliensis with a comparison of Hirsutella genomes reveals transposable elements contributing to genome size variation.</title>
        <authorList>
            <person name="Lin R."/>
            <person name="Jiao Y."/>
            <person name="Sun X."/>
            <person name="Ling J."/>
            <person name="Xie B."/>
            <person name="Cheng X."/>
        </authorList>
    </citation>
    <scope>NUCLEOTIDE SEQUENCE</scope>
    <source>
        <strain evidence="1">HR02</strain>
    </source>
</reference>
<dbReference type="GeneID" id="68351369"/>
<name>A0A9P8SN55_9HYPO</name>
<dbReference type="AlphaFoldDB" id="A0A9P8SN55"/>
<dbReference type="RefSeq" id="XP_044724344.1">
    <property type="nucleotide sequence ID" value="XM_044860711.1"/>
</dbReference>
<proteinExistence type="predicted"/>